<dbReference type="GO" id="GO:0006511">
    <property type="term" value="P:ubiquitin-dependent protein catabolic process"/>
    <property type="evidence" value="ECO:0007669"/>
    <property type="project" value="TreeGrafter"/>
</dbReference>
<keyword evidence="1" id="KW-0862">Zinc</keyword>
<dbReference type="VEuPathDB" id="FungiDB:ASPSYDRAFT_46251"/>
<dbReference type="SMART" id="SM00184">
    <property type="entry name" value="RING"/>
    <property type="match status" value="1"/>
</dbReference>
<evidence type="ECO:0000256" key="2">
    <source>
        <dbReference type="SAM" id="MobiDB-lite"/>
    </source>
</evidence>
<dbReference type="PANTHER" id="PTHR22696">
    <property type="entry name" value="E3 UBIQUITIN-PROTEIN LIGASE RNF26"/>
    <property type="match status" value="1"/>
</dbReference>
<feature type="compositionally biased region" description="Basic residues" evidence="2">
    <location>
        <begin position="263"/>
        <end position="278"/>
    </location>
</feature>
<feature type="region of interest" description="Disordered" evidence="2">
    <location>
        <begin position="189"/>
        <end position="345"/>
    </location>
</feature>
<name>A0A1L9TFK9_9EURO</name>
<feature type="compositionally biased region" description="Polar residues" evidence="2">
    <location>
        <begin position="280"/>
        <end position="304"/>
    </location>
</feature>
<evidence type="ECO:0000313" key="5">
    <source>
        <dbReference type="Proteomes" id="UP000184356"/>
    </source>
</evidence>
<dbReference type="STRING" id="1036612.A0A1L9TFK9"/>
<dbReference type="InterPro" id="IPR001841">
    <property type="entry name" value="Znf_RING"/>
</dbReference>
<dbReference type="SUPFAM" id="SSF57850">
    <property type="entry name" value="RING/U-box"/>
    <property type="match status" value="1"/>
</dbReference>
<keyword evidence="1" id="KW-0863">Zinc-finger</keyword>
<keyword evidence="5" id="KW-1185">Reference proteome</keyword>
<evidence type="ECO:0000256" key="1">
    <source>
        <dbReference type="PROSITE-ProRule" id="PRU00175"/>
    </source>
</evidence>
<dbReference type="GO" id="GO:0016567">
    <property type="term" value="P:protein ubiquitination"/>
    <property type="evidence" value="ECO:0007669"/>
    <property type="project" value="TreeGrafter"/>
</dbReference>
<sequence length="466" mass="51246">MDTGFSQQFMQGPEFQNPADSNAHIPSDYVDLAIPLDPASLFHFVSSGSNGQFMGVSQSPNASTNVNIAHDTGLPTHSYDDSFTSHGADPNVNNRSSDQVYSTIPPMDSSSFANMNTNTNTTLETFPTMPIHSGTFENFTRQWSNLTPPLTGLSAAIDSAPRYAYHPNTTTHFSTPIQAPMFTPSVRYSEVPEETQHRPPQHPFPHGQVMTNAGDHSASPEVVPRQARNLQSFPHSGASAVNSHQRRNHRTNPLGPAPSAISSHRRTRSNTHSSRGRPRPTTTSSPANYSQVSSAQSSVNYNQRNHTSNNTTHNSSSTTISTGRPPAQHHQVSAQVSAQASEGEQVQDWVRNMRPSDLRAIYEASMARSQRIDPAYFISAVGKKIIDSPRECRPEPKETEELTINMECKVCMTQLVDTVLLPCGHAILCRWCADKLIPSSNGYPKGKAACPMCRDPIKQKHRIYFP</sequence>
<dbReference type="EMBL" id="KV878587">
    <property type="protein sequence ID" value="OJJ58220.1"/>
    <property type="molecule type" value="Genomic_DNA"/>
</dbReference>
<feature type="compositionally biased region" description="Low complexity" evidence="2">
    <location>
        <begin position="305"/>
        <end position="322"/>
    </location>
</feature>
<dbReference type="PANTHER" id="PTHR22696:SF1">
    <property type="entry name" value="E3 UBIQUITIN-PROTEIN LIGASE RNF26"/>
    <property type="match status" value="1"/>
</dbReference>
<dbReference type="InterPro" id="IPR013083">
    <property type="entry name" value="Znf_RING/FYVE/PHD"/>
</dbReference>
<dbReference type="PROSITE" id="PS50089">
    <property type="entry name" value="ZF_RING_2"/>
    <property type="match status" value="1"/>
</dbReference>
<dbReference type="Gene3D" id="3.30.40.10">
    <property type="entry name" value="Zinc/RING finger domain, C3HC4 (zinc finger)"/>
    <property type="match status" value="1"/>
</dbReference>
<dbReference type="AlphaFoldDB" id="A0A1L9TFK9"/>
<dbReference type="GO" id="GO:0061630">
    <property type="term" value="F:ubiquitin protein ligase activity"/>
    <property type="evidence" value="ECO:0007669"/>
    <property type="project" value="TreeGrafter"/>
</dbReference>
<evidence type="ECO:0000259" key="3">
    <source>
        <dbReference type="PROSITE" id="PS50089"/>
    </source>
</evidence>
<reference evidence="5" key="1">
    <citation type="journal article" date="2017" name="Genome Biol.">
        <title>Comparative genomics reveals high biological diversity and specific adaptations in the industrially and medically important fungal genus Aspergillus.</title>
        <authorList>
            <person name="de Vries R.P."/>
            <person name="Riley R."/>
            <person name="Wiebenga A."/>
            <person name="Aguilar-Osorio G."/>
            <person name="Amillis S."/>
            <person name="Uchima C.A."/>
            <person name="Anderluh G."/>
            <person name="Asadollahi M."/>
            <person name="Askin M."/>
            <person name="Barry K."/>
            <person name="Battaglia E."/>
            <person name="Bayram O."/>
            <person name="Benocci T."/>
            <person name="Braus-Stromeyer S.A."/>
            <person name="Caldana C."/>
            <person name="Canovas D."/>
            <person name="Cerqueira G.C."/>
            <person name="Chen F."/>
            <person name="Chen W."/>
            <person name="Choi C."/>
            <person name="Clum A."/>
            <person name="Dos Santos R.A."/>
            <person name="Damasio A.R."/>
            <person name="Diallinas G."/>
            <person name="Emri T."/>
            <person name="Fekete E."/>
            <person name="Flipphi M."/>
            <person name="Freyberg S."/>
            <person name="Gallo A."/>
            <person name="Gournas C."/>
            <person name="Habgood R."/>
            <person name="Hainaut M."/>
            <person name="Harispe M.L."/>
            <person name="Henrissat B."/>
            <person name="Hilden K.S."/>
            <person name="Hope R."/>
            <person name="Hossain A."/>
            <person name="Karabika E."/>
            <person name="Karaffa L."/>
            <person name="Karanyi Z."/>
            <person name="Krasevec N."/>
            <person name="Kuo A."/>
            <person name="Kusch H."/>
            <person name="LaButti K."/>
            <person name="Lagendijk E.L."/>
            <person name="Lapidus A."/>
            <person name="Levasseur A."/>
            <person name="Lindquist E."/>
            <person name="Lipzen A."/>
            <person name="Logrieco A.F."/>
            <person name="MacCabe A."/>
            <person name="Maekelae M.R."/>
            <person name="Malavazi I."/>
            <person name="Melin P."/>
            <person name="Meyer V."/>
            <person name="Mielnichuk N."/>
            <person name="Miskei M."/>
            <person name="Molnar A.P."/>
            <person name="Mule G."/>
            <person name="Ngan C.Y."/>
            <person name="Orejas M."/>
            <person name="Orosz E."/>
            <person name="Ouedraogo J.P."/>
            <person name="Overkamp K.M."/>
            <person name="Park H.-S."/>
            <person name="Perrone G."/>
            <person name="Piumi F."/>
            <person name="Punt P.J."/>
            <person name="Ram A.F."/>
            <person name="Ramon A."/>
            <person name="Rauscher S."/>
            <person name="Record E."/>
            <person name="Riano-Pachon D.M."/>
            <person name="Robert V."/>
            <person name="Roehrig J."/>
            <person name="Ruller R."/>
            <person name="Salamov A."/>
            <person name="Salih N.S."/>
            <person name="Samson R.A."/>
            <person name="Sandor E."/>
            <person name="Sanguinetti M."/>
            <person name="Schuetze T."/>
            <person name="Sepcic K."/>
            <person name="Shelest E."/>
            <person name="Sherlock G."/>
            <person name="Sophianopoulou V."/>
            <person name="Squina F.M."/>
            <person name="Sun H."/>
            <person name="Susca A."/>
            <person name="Todd R.B."/>
            <person name="Tsang A."/>
            <person name="Unkles S.E."/>
            <person name="van de Wiele N."/>
            <person name="van Rossen-Uffink D."/>
            <person name="Oliveira J.V."/>
            <person name="Vesth T.C."/>
            <person name="Visser J."/>
            <person name="Yu J.-H."/>
            <person name="Zhou M."/>
            <person name="Andersen M.R."/>
            <person name="Archer D.B."/>
            <person name="Baker S.E."/>
            <person name="Benoit I."/>
            <person name="Brakhage A.A."/>
            <person name="Braus G.H."/>
            <person name="Fischer R."/>
            <person name="Frisvad J.C."/>
            <person name="Goldman G.H."/>
            <person name="Houbraken J."/>
            <person name="Oakley B."/>
            <person name="Pocsi I."/>
            <person name="Scazzocchio C."/>
            <person name="Seiboth B."/>
            <person name="vanKuyk P.A."/>
            <person name="Wortman J."/>
            <person name="Dyer P.S."/>
            <person name="Grigoriev I.V."/>
        </authorList>
    </citation>
    <scope>NUCLEOTIDE SEQUENCE [LARGE SCALE GENOMIC DNA]</scope>
    <source>
        <strain evidence="5">CBS 593.65</strain>
    </source>
</reference>
<dbReference type="OrthoDB" id="1711136at2759"/>
<feature type="compositionally biased region" description="Polar residues" evidence="2">
    <location>
        <begin position="1"/>
        <end position="10"/>
    </location>
</feature>
<keyword evidence="1" id="KW-0479">Metal-binding</keyword>
<feature type="region of interest" description="Disordered" evidence="2">
    <location>
        <begin position="1"/>
        <end position="23"/>
    </location>
</feature>
<dbReference type="Proteomes" id="UP000184356">
    <property type="component" value="Unassembled WGS sequence"/>
</dbReference>
<feature type="compositionally biased region" description="Polar residues" evidence="2">
    <location>
        <begin position="330"/>
        <end position="344"/>
    </location>
</feature>
<dbReference type="Pfam" id="PF13920">
    <property type="entry name" value="zf-C3HC4_3"/>
    <property type="match status" value="1"/>
</dbReference>
<dbReference type="RefSeq" id="XP_040702026.1">
    <property type="nucleotide sequence ID" value="XM_040847182.1"/>
</dbReference>
<gene>
    <name evidence="4" type="ORF">ASPSYDRAFT_46251</name>
</gene>
<evidence type="ECO:0000313" key="4">
    <source>
        <dbReference type="EMBL" id="OJJ58220.1"/>
    </source>
</evidence>
<proteinExistence type="predicted"/>
<feature type="domain" description="RING-type" evidence="3">
    <location>
        <begin position="408"/>
        <end position="454"/>
    </location>
</feature>
<organism evidence="4 5">
    <name type="scientific">Aspergillus sydowii CBS 593.65</name>
    <dbReference type="NCBI Taxonomy" id="1036612"/>
    <lineage>
        <taxon>Eukaryota</taxon>
        <taxon>Fungi</taxon>
        <taxon>Dikarya</taxon>
        <taxon>Ascomycota</taxon>
        <taxon>Pezizomycotina</taxon>
        <taxon>Eurotiomycetes</taxon>
        <taxon>Eurotiomycetidae</taxon>
        <taxon>Eurotiales</taxon>
        <taxon>Aspergillaceae</taxon>
        <taxon>Aspergillus</taxon>
        <taxon>Aspergillus subgen. Nidulantes</taxon>
    </lineage>
</organism>
<dbReference type="GeneID" id="63763255"/>
<protein>
    <recommendedName>
        <fullName evidence="3">RING-type domain-containing protein</fullName>
    </recommendedName>
</protein>
<accession>A0A1L9TFK9</accession>
<feature type="compositionally biased region" description="Polar residues" evidence="2">
    <location>
        <begin position="228"/>
        <end position="243"/>
    </location>
</feature>
<dbReference type="GO" id="GO:0008270">
    <property type="term" value="F:zinc ion binding"/>
    <property type="evidence" value="ECO:0007669"/>
    <property type="project" value="UniProtKB-KW"/>
</dbReference>